<keyword evidence="2" id="KW-0547">Nucleotide-binding</keyword>
<evidence type="ECO:0000313" key="6">
    <source>
        <dbReference type="Proteomes" id="UP001497497"/>
    </source>
</evidence>
<proteinExistence type="inferred from homology"/>
<feature type="domain" description="AIG1-type G" evidence="4">
    <location>
        <begin position="2"/>
        <end position="215"/>
    </location>
</feature>
<dbReference type="GO" id="GO:0005525">
    <property type="term" value="F:GTP binding"/>
    <property type="evidence" value="ECO:0007669"/>
    <property type="project" value="UniProtKB-KW"/>
</dbReference>
<evidence type="ECO:0000313" key="5">
    <source>
        <dbReference type="EMBL" id="CAL1531279.1"/>
    </source>
</evidence>
<gene>
    <name evidence="5" type="ORF">GSLYS_00005374001</name>
</gene>
<sequence>MSRQISLFVAGRTGNGNSATCNSILNRRAFRSAASATSMTRKICHEYGQINGETIHVVNGPGIGYSSLDRTSADAVFLTEIKIAVALNPSGFDAVIITVKFGERFTQEDQDAIAMLKNVFGKELLKKHCVIVMTGGDIFERESDETGRTFREWLDQQHGRFKELLEECGHRIVLFDNLTEDEEVKDRQVKELMGLVQDMVDNGPVYTNEMFEAAIASRDRILEESDLPLNFGDLLREVGLILHSLKLGGSNEDEDQHVAELGALSGRCQDLSVRTSSADSGTGKLQTITLLVDFCQRCIRNNASRISRLRREREACDRTVEESARRHQHEVINEDRARELDIDVHPECMGGDEQMLAMTRDERDARSAETFTRKEAIREWFRQMERRERAEQSRETAQLEKHYWEVKGQWDTWMVSEILKRTSQMASV</sequence>
<dbReference type="FunFam" id="3.40.50.300:FF:000840">
    <property type="entry name" value="Immune-associated nucleotide-binding protein 9"/>
    <property type="match status" value="1"/>
</dbReference>
<dbReference type="EMBL" id="CAXITT010000084">
    <property type="protein sequence ID" value="CAL1531279.1"/>
    <property type="molecule type" value="Genomic_DNA"/>
</dbReference>
<name>A0AAV2HFP7_LYMST</name>
<dbReference type="PANTHER" id="PTHR10903">
    <property type="entry name" value="GTPASE, IMAP FAMILY MEMBER-RELATED"/>
    <property type="match status" value="1"/>
</dbReference>
<keyword evidence="6" id="KW-1185">Reference proteome</keyword>
<dbReference type="PANTHER" id="PTHR10903:SF184">
    <property type="entry name" value="GTP-BINDING PROTEIN A"/>
    <property type="match status" value="1"/>
</dbReference>
<dbReference type="SUPFAM" id="SSF52540">
    <property type="entry name" value="P-loop containing nucleoside triphosphate hydrolases"/>
    <property type="match status" value="1"/>
</dbReference>
<accession>A0AAV2HFP7</accession>
<comment type="caution">
    <text evidence="5">The sequence shown here is derived from an EMBL/GenBank/DDBJ whole genome shotgun (WGS) entry which is preliminary data.</text>
</comment>
<evidence type="ECO:0000256" key="2">
    <source>
        <dbReference type="ARBA" id="ARBA00022741"/>
    </source>
</evidence>
<dbReference type="InterPro" id="IPR027417">
    <property type="entry name" value="P-loop_NTPase"/>
</dbReference>
<reference evidence="5 6" key="1">
    <citation type="submission" date="2024-04" db="EMBL/GenBank/DDBJ databases">
        <authorList>
            <consortium name="Genoscope - CEA"/>
            <person name="William W."/>
        </authorList>
    </citation>
    <scope>NUCLEOTIDE SEQUENCE [LARGE SCALE GENOMIC DNA]</scope>
</reference>
<dbReference type="PROSITE" id="PS51720">
    <property type="entry name" value="G_AIG1"/>
    <property type="match status" value="1"/>
</dbReference>
<dbReference type="Proteomes" id="UP001497497">
    <property type="component" value="Unassembled WGS sequence"/>
</dbReference>
<protein>
    <recommendedName>
        <fullName evidence="4">AIG1-type G domain-containing protein</fullName>
    </recommendedName>
</protein>
<keyword evidence="3" id="KW-0342">GTP-binding</keyword>
<comment type="similarity">
    <text evidence="1">Belongs to the TRAFAC class TrmE-Era-EngA-EngB-Septin-like GTPase superfamily. AIG1/Toc34/Toc159-like paraseptin GTPase family. IAN subfamily.</text>
</comment>
<dbReference type="AlphaFoldDB" id="A0AAV2HFP7"/>
<dbReference type="Gene3D" id="3.40.50.300">
    <property type="entry name" value="P-loop containing nucleotide triphosphate hydrolases"/>
    <property type="match status" value="1"/>
</dbReference>
<organism evidence="5 6">
    <name type="scientific">Lymnaea stagnalis</name>
    <name type="common">Great pond snail</name>
    <name type="synonym">Helix stagnalis</name>
    <dbReference type="NCBI Taxonomy" id="6523"/>
    <lineage>
        <taxon>Eukaryota</taxon>
        <taxon>Metazoa</taxon>
        <taxon>Spiralia</taxon>
        <taxon>Lophotrochozoa</taxon>
        <taxon>Mollusca</taxon>
        <taxon>Gastropoda</taxon>
        <taxon>Heterobranchia</taxon>
        <taxon>Euthyneura</taxon>
        <taxon>Panpulmonata</taxon>
        <taxon>Hygrophila</taxon>
        <taxon>Lymnaeoidea</taxon>
        <taxon>Lymnaeidae</taxon>
        <taxon>Lymnaea</taxon>
    </lineage>
</organism>
<evidence type="ECO:0000256" key="3">
    <source>
        <dbReference type="ARBA" id="ARBA00023134"/>
    </source>
</evidence>
<evidence type="ECO:0000259" key="4">
    <source>
        <dbReference type="PROSITE" id="PS51720"/>
    </source>
</evidence>
<evidence type="ECO:0000256" key="1">
    <source>
        <dbReference type="ARBA" id="ARBA00008535"/>
    </source>
</evidence>
<dbReference type="InterPro" id="IPR045058">
    <property type="entry name" value="GIMA/IAN/Toc"/>
</dbReference>
<dbReference type="InterPro" id="IPR006703">
    <property type="entry name" value="G_AIG1"/>
</dbReference>
<dbReference type="Pfam" id="PF04548">
    <property type="entry name" value="AIG1"/>
    <property type="match status" value="1"/>
</dbReference>